<evidence type="ECO:0000256" key="3">
    <source>
        <dbReference type="ARBA" id="ARBA00022603"/>
    </source>
</evidence>
<dbReference type="GO" id="GO:0070039">
    <property type="term" value="F:rRNA (guanosine-2'-O-)-methyltransferase activity"/>
    <property type="evidence" value="ECO:0007669"/>
    <property type="project" value="UniProtKB-UniRule"/>
</dbReference>
<dbReference type="EC" id="2.1.1.185" evidence="6"/>
<dbReference type="GO" id="GO:0005829">
    <property type="term" value="C:cytosol"/>
    <property type="evidence" value="ECO:0007669"/>
    <property type="project" value="TreeGrafter"/>
</dbReference>
<dbReference type="InterPro" id="IPR001537">
    <property type="entry name" value="SpoU_MeTrfase"/>
</dbReference>
<keyword evidence="4 6" id="KW-0808">Transferase</keyword>
<evidence type="ECO:0000256" key="6">
    <source>
        <dbReference type="HAMAP-Rule" id="MF_01887"/>
    </source>
</evidence>
<gene>
    <name evidence="6" type="primary">rlmB</name>
    <name evidence="8" type="ORF">SAMN05660284_00517</name>
</gene>
<dbReference type="SUPFAM" id="SSF75217">
    <property type="entry name" value="alpha/beta knot"/>
    <property type="match status" value="1"/>
</dbReference>
<dbReference type="Pfam" id="PF08032">
    <property type="entry name" value="SpoU_sub_bind"/>
    <property type="match status" value="1"/>
</dbReference>
<dbReference type="Gene3D" id="3.30.1330.30">
    <property type="match status" value="1"/>
</dbReference>
<dbReference type="RefSeq" id="WP_091191013.1">
    <property type="nucleotide sequence ID" value="NZ_FOVE01000003.1"/>
</dbReference>
<dbReference type="PANTHER" id="PTHR46429">
    <property type="entry name" value="23S RRNA (GUANOSINE-2'-O-)-METHYLTRANSFERASE RLMB"/>
    <property type="match status" value="1"/>
</dbReference>
<organism evidence="8 9">
    <name type="scientific">Formivibrio citricus</name>
    <dbReference type="NCBI Taxonomy" id="83765"/>
    <lineage>
        <taxon>Bacteria</taxon>
        <taxon>Pseudomonadati</taxon>
        <taxon>Pseudomonadota</taxon>
        <taxon>Betaproteobacteria</taxon>
        <taxon>Neisseriales</taxon>
        <taxon>Chitinibacteraceae</taxon>
        <taxon>Formivibrio</taxon>
    </lineage>
</organism>
<dbReference type="HAMAP" id="MF_01887">
    <property type="entry name" value="23SrRNA_methyltr_B"/>
    <property type="match status" value="1"/>
</dbReference>
<dbReference type="EMBL" id="FOVE01000003">
    <property type="protein sequence ID" value="SFN10336.1"/>
    <property type="molecule type" value="Genomic_DNA"/>
</dbReference>
<dbReference type="InterPro" id="IPR029064">
    <property type="entry name" value="Ribosomal_eL30-like_sf"/>
</dbReference>
<dbReference type="InterPro" id="IPR013123">
    <property type="entry name" value="SpoU_subst-bd"/>
</dbReference>
<dbReference type="FunFam" id="3.40.1280.10:FF:000008">
    <property type="entry name" value="Group 3 RNA methyltransferase TrmH"/>
    <property type="match status" value="1"/>
</dbReference>
<keyword evidence="9" id="KW-1185">Reference proteome</keyword>
<reference evidence="9" key="1">
    <citation type="submission" date="2016-10" db="EMBL/GenBank/DDBJ databases">
        <authorList>
            <person name="Varghese N."/>
            <person name="Submissions S."/>
        </authorList>
    </citation>
    <scope>NUCLEOTIDE SEQUENCE [LARGE SCALE GENOMIC DNA]</scope>
    <source>
        <strain evidence="9">DSM 6150</strain>
    </source>
</reference>
<feature type="binding site" evidence="6">
    <location>
        <position position="196"/>
    </location>
    <ligand>
        <name>S-adenosyl-L-methionine</name>
        <dbReference type="ChEBI" id="CHEBI:59789"/>
    </ligand>
</feature>
<evidence type="ECO:0000313" key="9">
    <source>
        <dbReference type="Proteomes" id="UP000242869"/>
    </source>
</evidence>
<comment type="similarity">
    <text evidence="6">Belongs to the class IV-like SAM-binding methyltransferase superfamily. RNA methyltransferase TrmH family. RlmB subfamily.</text>
</comment>
<dbReference type="Gene3D" id="3.40.1280.10">
    <property type="match status" value="1"/>
</dbReference>
<evidence type="ECO:0000256" key="1">
    <source>
        <dbReference type="ARBA" id="ARBA00022490"/>
    </source>
</evidence>
<evidence type="ECO:0000256" key="5">
    <source>
        <dbReference type="ARBA" id="ARBA00022691"/>
    </source>
</evidence>
<proteinExistence type="inferred from homology"/>
<comment type="catalytic activity">
    <reaction evidence="6">
        <text>guanosine(2251) in 23S rRNA + S-adenosyl-L-methionine = 2'-O-methylguanosine(2251) in 23S rRNA + S-adenosyl-L-homocysteine + H(+)</text>
        <dbReference type="Rhea" id="RHEA:24140"/>
        <dbReference type="Rhea" id="RHEA-COMP:10239"/>
        <dbReference type="Rhea" id="RHEA-COMP:10241"/>
        <dbReference type="ChEBI" id="CHEBI:15378"/>
        <dbReference type="ChEBI" id="CHEBI:57856"/>
        <dbReference type="ChEBI" id="CHEBI:59789"/>
        <dbReference type="ChEBI" id="CHEBI:74269"/>
        <dbReference type="ChEBI" id="CHEBI:74445"/>
        <dbReference type="EC" id="2.1.1.185"/>
    </reaction>
</comment>
<keyword evidence="2 6" id="KW-0698">rRNA processing</keyword>
<evidence type="ECO:0000313" key="8">
    <source>
        <dbReference type="EMBL" id="SFN10336.1"/>
    </source>
</evidence>
<evidence type="ECO:0000256" key="4">
    <source>
        <dbReference type="ARBA" id="ARBA00022679"/>
    </source>
</evidence>
<dbReference type="InterPro" id="IPR029026">
    <property type="entry name" value="tRNA_m1G_MTases_N"/>
</dbReference>
<dbReference type="AlphaFoldDB" id="A0A1I4WAU9"/>
<dbReference type="SMART" id="SM00967">
    <property type="entry name" value="SpoU_sub_bind"/>
    <property type="match status" value="1"/>
</dbReference>
<comment type="function">
    <text evidence="6">Specifically methylates the ribose of guanosine 2251 in 23S rRNA.</text>
</comment>
<dbReference type="CDD" id="cd18103">
    <property type="entry name" value="SpoU-like_RlmB"/>
    <property type="match status" value="1"/>
</dbReference>
<accession>A0A1I4WAU9</accession>
<comment type="subcellular location">
    <subcellularLocation>
        <location evidence="6">Cytoplasm</location>
    </subcellularLocation>
</comment>
<dbReference type="InterPro" id="IPR004441">
    <property type="entry name" value="rRNA_MeTrfase_TrmH"/>
</dbReference>
<keyword evidence="5 6" id="KW-0949">S-adenosyl-L-methionine</keyword>
<evidence type="ECO:0000256" key="2">
    <source>
        <dbReference type="ARBA" id="ARBA00022552"/>
    </source>
</evidence>
<dbReference type="STRING" id="83765.SAMN05660284_00517"/>
<name>A0A1I4WAU9_9NEIS</name>
<feature type="domain" description="RNA 2-O ribose methyltransferase substrate binding" evidence="7">
    <location>
        <begin position="5"/>
        <end position="81"/>
    </location>
</feature>
<dbReference type="SUPFAM" id="SSF55315">
    <property type="entry name" value="L30e-like"/>
    <property type="match status" value="1"/>
</dbReference>
<dbReference type="OrthoDB" id="9785673at2"/>
<feature type="binding site" evidence="6">
    <location>
        <position position="216"/>
    </location>
    <ligand>
        <name>S-adenosyl-L-methionine</name>
        <dbReference type="ChEBI" id="CHEBI:59789"/>
    </ligand>
</feature>
<dbReference type="Proteomes" id="UP000242869">
    <property type="component" value="Unassembled WGS sequence"/>
</dbReference>
<keyword evidence="1 6" id="KW-0963">Cytoplasm</keyword>
<sequence>MQKKIIHGFHAVRSRLSRLPDSVQEVYVSAGRSDPRMRDLLALAEKQGRRVLPVDAERLQGLAGSARHQGVAALIDASKNFVALEDVLEDLEEPPFLLVLDGITDPHNLGACLRVADAMGVHAVIAPKDKSVSINATVSKVACGAAEVVPYIMVTNLARTLRELKDAGVWIVGTDAEGSADLYHFEQTGPLAWVLGAEGHGMRRLTREHCDTLVSIPMFGSVESLNVSVATGIVLAESRRQRQMLAERG</sequence>
<dbReference type="InterPro" id="IPR029028">
    <property type="entry name" value="Alpha/beta_knot_MTases"/>
</dbReference>
<dbReference type="Pfam" id="PF00588">
    <property type="entry name" value="SpoU_methylase"/>
    <property type="match status" value="1"/>
</dbReference>
<feature type="binding site" evidence="6">
    <location>
        <position position="225"/>
    </location>
    <ligand>
        <name>S-adenosyl-L-methionine</name>
        <dbReference type="ChEBI" id="CHEBI:59789"/>
    </ligand>
</feature>
<keyword evidence="3 6" id="KW-0489">Methyltransferase</keyword>
<dbReference type="PANTHER" id="PTHR46429:SF1">
    <property type="entry name" value="23S RRNA (GUANOSINE-2'-O-)-METHYLTRANSFERASE RLMB"/>
    <property type="match status" value="1"/>
</dbReference>
<evidence type="ECO:0000259" key="7">
    <source>
        <dbReference type="SMART" id="SM00967"/>
    </source>
</evidence>
<dbReference type="GO" id="GO:0003723">
    <property type="term" value="F:RNA binding"/>
    <property type="evidence" value="ECO:0007669"/>
    <property type="project" value="InterPro"/>
</dbReference>
<dbReference type="InterPro" id="IPR024915">
    <property type="entry name" value="23S_rRNA_MeTrfase_RlmB"/>
</dbReference>
<protein>
    <recommendedName>
        <fullName evidence="6">23S rRNA (guanosine-2'-O-)-methyltransferase RlmB</fullName>
        <ecNumber evidence="6">2.1.1.185</ecNumber>
    </recommendedName>
    <alternativeName>
        <fullName evidence="6">23S rRNA (guanosine2251 2'-O)-methyltransferase</fullName>
    </alternativeName>
    <alternativeName>
        <fullName evidence="6">23S rRNA Gm2251 2'-O-methyltransferase</fullName>
    </alternativeName>
</protein>
<dbReference type="NCBIfam" id="TIGR00186">
    <property type="entry name" value="rRNA_methyl_3"/>
    <property type="match status" value="1"/>
</dbReference>